<protein>
    <submittedName>
        <fullName evidence="2">Clc-like protein</fullName>
    </submittedName>
</protein>
<gene>
    <name evidence="2" type="ORF">X798_00212</name>
</gene>
<reference evidence="2 3" key="1">
    <citation type="submission" date="2015-12" db="EMBL/GenBank/DDBJ databases">
        <title>Draft genome of the nematode, Onchocerca flexuosa.</title>
        <authorList>
            <person name="Mitreva M."/>
        </authorList>
    </citation>
    <scope>NUCLEOTIDE SEQUENCE [LARGE SCALE GENOMIC DNA]</scope>
    <source>
        <strain evidence="2">Red Deer</strain>
    </source>
</reference>
<dbReference type="InterPro" id="IPR010761">
    <property type="entry name" value="Clc_prot-like"/>
</dbReference>
<keyword evidence="1" id="KW-0472">Membrane</keyword>
<dbReference type="Pfam" id="PF07062">
    <property type="entry name" value="Clc-like"/>
    <property type="match status" value="1"/>
</dbReference>
<dbReference type="EMBL" id="KZ269977">
    <property type="protein sequence ID" value="OZC12581.1"/>
    <property type="molecule type" value="Genomic_DNA"/>
</dbReference>
<feature type="transmembrane region" description="Helical" evidence="1">
    <location>
        <begin position="63"/>
        <end position="84"/>
    </location>
</feature>
<evidence type="ECO:0000256" key="1">
    <source>
        <dbReference type="SAM" id="Phobius"/>
    </source>
</evidence>
<dbReference type="PANTHER" id="PTHR35574:SF1">
    <property type="entry name" value="CLC-LIKE PROTEIN"/>
    <property type="match status" value="1"/>
</dbReference>
<dbReference type="PANTHER" id="PTHR35574">
    <property type="entry name" value="PUTATIVE-RELATED"/>
    <property type="match status" value="1"/>
</dbReference>
<evidence type="ECO:0000313" key="3">
    <source>
        <dbReference type="Proteomes" id="UP000242913"/>
    </source>
</evidence>
<feature type="transmembrane region" description="Helical" evidence="1">
    <location>
        <begin position="201"/>
        <end position="227"/>
    </location>
</feature>
<name>A0A238C550_9BILA</name>
<sequence length="304" mass="34278">MSFFQKHVHIPSNNATVNKERSVILNLCMRISFWEYSLELKITVCFFTYFRNMGNAGNRAKKAVLISSLVLLLIALGISVVSVLSPSWQVVDIREFRAQHHHGLWQDCTRPHYHSYGISSEEYKEMQHTPLSCTYKFDHNAREIIDENLLDVSQNSAAGEAEHHQFFGWQKAVLVCFAVVFAVNGLALLCGICAPCSNPIAVFFTVLIFIALLFSIIGNATFFFAAHRVDSRFVHGLVGTYEQEIGSAFYLSLASTSLLLFSFLLALVSTYYLIQDANKPNNELISPVIRELVPLYNSTRHTAI</sequence>
<keyword evidence="1" id="KW-0812">Transmembrane</keyword>
<accession>A0A238C550</accession>
<organism evidence="2 3">
    <name type="scientific">Onchocerca flexuosa</name>
    <dbReference type="NCBI Taxonomy" id="387005"/>
    <lineage>
        <taxon>Eukaryota</taxon>
        <taxon>Metazoa</taxon>
        <taxon>Ecdysozoa</taxon>
        <taxon>Nematoda</taxon>
        <taxon>Chromadorea</taxon>
        <taxon>Rhabditida</taxon>
        <taxon>Spirurina</taxon>
        <taxon>Spiruromorpha</taxon>
        <taxon>Filarioidea</taxon>
        <taxon>Onchocercidae</taxon>
        <taxon>Onchocerca</taxon>
    </lineage>
</organism>
<dbReference type="Proteomes" id="UP000242913">
    <property type="component" value="Unassembled WGS sequence"/>
</dbReference>
<dbReference type="Gene3D" id="1.20.140.150">
    <property type="match status" value="1"/>
</dbReference>
<dbReference type="GO" id="GO:0016020">
    <property type="term" value="C:membrane"/>
    <property type="evidence" value="ECO:0007669"/>
    <property type="project" value="InterPro"/>
</dbReference>
<keyword evidence="1" id="KW-1133">Transmembrane helix</keyword>
<dbReference type="OrthoDB" id="5823275at2759"/>
<feature type="transmembrane region" description="Helical" evidence="1">
    <location>
        <begin position="247"/>
        <end position="274"/>
    </location>
</feature>
<keyword evidence="3" id="KW-1185">Reference proteome</keyword>
<dbReference type="AlphaFoldDB" id="A0A238C550"/>
<feature type="transmembrane region" description="Helical" evidence="1">
    <location>
        <begin position="172"/>
        <end position="194"/>
    </location>
</feature>
<evidence type="ECO:0000313" key="2">
    <source>
        <dbReference type="EMBL" id="OZC12581.1"/>
    </source>
</evidence>
<proteinExistence type="predicted"/>